<dbReference type="GeneID" id="36554536"/>
<name>A0A2I2G4R5_9EURO</name>
<evidence type="ECO:0000313" key="7">
    <source>
        <dbReference type="Proteomes" id="UP000234275"/>
    </source>
</evidence>
<dbReference type="PROSITE" id="PS00463">
    <property type="entry name" value="ZN2_CY6_FUNGAL_1"/>
    <property type="match status" value="1"/>
</dbReference>
<dbReference type="InterPro" id="IPR036864">
    <property type="entry name" value="Zn2-C6_fun-type_DNA-bd_sf"/>
</dbReference>
<dbReference type="Pfam" id="PF11951">
    <property type="entry name" value="Fungal_trans_2"/>
    <property type="match status" value="1"/>
</dbReference>
<dbReference type="Gene3D" id="4.10.240.10">
    <property type="entry name" value="Zn(2)-C6 fungal-type DNA-binding domain"/>
    <property type="match status" value="1"/>
</dbReference>
<dbReference type="Proteomes" id="UP000234275">
    <property type="component" value="Unassembled WGS sequence"/>
</dbReference>
<dbReference type="InterPro" id="IPR021858">
    <property type="entry name" value="Fun_TF"/>
</dbReference>
<dbReference type="PROSITE" id="PS50048">
    <property type="entry name" value="ZN2_CY6_FUNGAL_2"/>
    <property type="match status" value="1"/>
</dbReference>
<evidence type="ECO:0000256" key="4">
    <source>
        <dbReference type="ARBA" id="ARBA00023242"/>
    </source>
</evidence>
<dbReference type="VEuPathDB" id="FungiDB:P170DRAFT_410216"/>
<evidence type="ECO:0000256" key="1">
    <source>
        <dbReference type="ARBA" id="ARBA00023015"/>
    </source>
</evidence>
<keyword evidence="2" id="KW-0238">DNA-binding</keyword>
<organism evidence="6 7">
    <name type="scientific">Aspergillus steynii IBT 23096</name>
    <dbReference type="NCBI Taxonomy" id="1392250"/>
    <lineage>
        <taxon>Eukaryota</taxon>
        <taxon>Fungi</taxon>
        <taxon>Dikarya</taxon>
        <taxon>Ascomycota</taxon>
        <taxon>Pezizomycotina</taxon>
        <taxon>Eurotiomycetes</taxon>
        <taxon>Eurotiomycetidae</taxon>
        <taxon>Eurotiales</taxon>
        <taxon>Aspergillaceae</taxon>
        <taxon>Aspergillus</taxon>
        <taxon>Aspergillus subgen. Circumdati</taxon>
    </lineage>
</organism>
<dbReference type="Pfam" id="PF00172">
    <property type="entry name" value="Zn_clus"/>
    <property type="match status" value="1"/>
</dbReference>
<dbReference type="GO" id="GO:0000981">
    <property type="term" value="F:DNA-binding transcription factor activity, RNA polymerase II-specific"/>
    <property type="evidence" value="ECO:0007669"/>
    <property type="project" value="InterPro"/>
</dbReference>
<keyword evidence="4" id="KW-0539">Nucleus</keyword>
<dbReference type="InterPro" id="IPR001138">
    <property type="entry name" value="Zn2Cys6_DnaBD"/>
</dbReference>
<dbReference type="RefSeq" id="XP_024703172.1">
    <property type="nucleotide sequence ID" value="XM_024846837.1"/>
</dbReference>
<dbReference type="EMBL" id="MSFO01000005">
    <property type="protein sequence ID" value="PLB47870.1"/>
    <property type="molecule type" value="Genomic_DNA"/>
</dbReference>
<dbReference type="GO" id="GO:0009893">
    <property type="term" value="P:positive regulation of metabolic process"/>
    <property type="evidence" value="ECO:0007669"/>
    <property type="project" value="UniProtKB-ARBA"/>
</dbReference>
<dbReference type="CDD" id="cd00067">
    <property type="entry name" value="GAL4"/>
    <property type="match status" value="1"/>
</dbReference>
<keyword evidence="3" id="KW-0804">Transcription</keyword>
<sequence>MVYGGKPSTGCFLCRKRKIKCDEAVPQCRNCLVYGRPCPGYRKDTIFRNETQKVEQLMRKNSIVLADNGRRSRSTSTSGDSHDSSLSLYRVADSTWDERAVCYFFDQFTTLEDHEVCINHLGFLPSLYATCRDTGYDGSVSSCLRQAVDATALIALGNEVKAPNLIVKARDYYGLAIRGLRQALASKTLAVKDETFATMILLCLFEDIAGERNGLASSHTAGLEFLVKLRGANQLGNAQGRELFSFAYAHNHIEILALREKPRYRTDWIVDQLDCSDPVIGLMVVASKLSRLFLEASSYQGPFGLVEIEKLVSWIDAGRLMDLELAQWAQHLPNNWLPLDVYSPTGESLLTYQRIAVATIWKYYRAVRIILQRLMLELRQTLASVVDDRQTYEEIFQGDANVTDVIQDMITDTCRSIPYCFGDVDMSGNPPSSSINDKPRIRAIYGYIMLWPLWYTYSCGLATEAQTEQLRSALARVGSALGIRLALVLARDNGPQHTSPGENPFRNPMGDFAFPLQASSMQL</sequence>
<proteinExistence type="predicted"/>
<comment type="caution">
    <text evidence="6">The sequence shown here is derived from an EMBL/GenBank/DDBJ whole genome shotgun (WGS) entry which is preliminary data.</text>
</comment>
<dbReference type="SUPFAM" id="SSF57701">
    <property type="entry name" value="Zn2/Cys6 DNA-binding domain"/>
    <property type="match status" value="1"/>
</dbReference>
<evidence type="ECO:0000256" key="3">
    <source>
        <dbReference type="ARBA" id="ARBA00023163"/>
    </source>
</evidence>
<feature type="domain" description="Zn(2)-C6 fungal-type" evidence="5">
    <location>
        <begin position="10"/>
        <end position="38"/>
    </location>
</feature>
<protein>
    <submittedName>
        <fullName evidence="6">Zn(II)2Cys6 transcription factor</fullName>
    </submittedName>
</protein>
<accession>A0A2I2G4R5</accession>
<dbReference type="GO" id="GO:0008270">
    <property type="term" value="F:zinc ion binding"/>
    <property type="evidence" value="ECO:0007669"/>
    <property type="project" value="InterPro"/>
</dbReference>
<evidence type="ECO:0000313" key="6">
    <source>
        <dbReference type="EMBL" id="PLB47870.1"/>
    </source>
</evidence>
<dbReference type="InterPro" id="IPR053175">
    <property type="entry name" value="DHMBA_Reg_Transcription_Factor"/>
</dbReference>
<dbReference type="PANTHER" id="PTHR38791">
    <property type="entry name" value="ZN(II)2CYS6 TRANSCRIPTION FACTOR (EUROFUNG)-RELATED-RELATED"/>
    <property type="match status" value="1"/>
</dbReference>
<dbReference type="PANTHER" id="PTHR38791:SF12">
    <property type="entry name" value="TRANSCRIPTION FACTOR DOMAIN-CONTAINING PROTEIN-RELATED"/>
    <property type="match status" value="1"/>
</dbReference>
<reference evidence="6 7" key="1">
    <citation type="submission" date="2016-12" db="EMBL/GenBank/DDBJ databases">
        <title>The genomes of Aspergillus section Nigri reveals drivers in fungal speciation.</title>
        <authorList>
            <consortium name="DOE Joint Genome Institute"/>
            <person name="Vesth T.C."/>
            <person name="Nybo J."/>
            <person name="Theobald S."/>
            <person name="Brandl J."/>
            <person name="Frisvad J.C."/>
            <person name="Nielsen K.F."/>
            <person name="Lyhne E.K."/>
            <person name="Kogle M.E."/>
            <person name="Kuo A."/>
            <person name="Riley R."/>
            <person name="Clum A."/>
            <person name="Nolan M."/>
            <person name="Lipzen A."/>
            <person name="Salamov A."/>
            <person name="Henrissat B."/>
            <person name="Wiebenga A."/>
            <person name="De Vries R.P."/>
            <person name="Grigoriev I.V."/>
            <person name="Mortensen U.H."/>
            <person name="Andersen M.R."/>
            <person name="Baker S.E."/>
        </authorList>
    </citation>
    <scope>NUCLEOTIDE SEQUENCE [LARGE SCALE GENOMIC DNA]</scope>
    <source>
        <strain evidence="6 7">IBT 23096</strain>
    </source>
</reference>
<dbReference type="SMART" id="SM00066">
    <property type="entry name" value="GAL4"/>
    <property type="match status" value="1"/>
</dbReference>
<evidence type="ECO:0000259" key="5">
    <source>
        <dbReference type="PROSITE" id="PS50048"/>
    </source>
</evidence>
<dbReference type="OrthoDB" id="4491390at2759"/>
<dbReference type="AlphaFoldDB" id="A0A2I2G4R5"/>
<evidence type="ECO:0000256" key="2">
    <source>
        <dbReference type="ARBA" id="ARBA00023125"/>
    </source>
</evidence>
<dbReference type="GO" id="GO:0003677">
    <property type="term" value="F:DNA binding"/>
    <property type="evidence" value="ECO:0007669"/>
    <property type="project" value="UniProtKB-KW"/>
</dbReference>
<keyword evidence="1" id="KW-0805">Transcription regulation</keyword>
<gene>
    <name evidence="6" type="ORF">P170DRAFT_410216</name>
</gene>
<keyword evidence="7" id="KW-1185">Reference proteome</keyword>
<dbReference type="STRING" id="1392250.A0A2I2G4R5"/>